<dbReference type="Proteomes" id="UP001056120">
    <property type="component" value="Linkage Group LG09"/>
</dbReference>
<proteinExistence type="predicted"/>
<evidence type="ECO:0000313" key="1">
    <source>
        <dbReference type="EMBL" id="KAI3804669.1"/>
    </source>
</evidence>
<gene>
    <name evidence="1" type="ORF">L1987_26388</name>
</gene>
<sequence length="494" mass="54664">MSLAEKSPTSTTFLLLPKMNLYAILLLLAPFIIAVVHARLTADDFIRLPSEKLDSVGTRWAVLLAGSNGYWNYRHQSDVCHAYQILKNGGLKDENIVVFMYDDIANNEENPRPGIIINSPDGDDVYHGVPKDYTGEDVTVDNFFAVLLGNKTAVKGGSGKVVNSGPNDHIFIFYSDHGGPGVLGMPTSPYMYANDLIDVLKKKHASGTYKSLVFYLEACESGSIFEGLLPEGLNIYATTASGPDENSWGTYCPGEYPSPPQEYGTCLGDLYSVAWMEDCEVHNLQTETIQQQYHLVKERTSNGNANYGSHVMQYGDLQLSKDELYLYLGTNPANENFTFINSNSLRSSSKAINQRDADLLHFWHKYQKAPEGSARKVESMKQFAEAMAHRMHVDSSIKLLGKVLFGIEKGPEVLNAVRPAGQPLVDDWDCLKTFVRTFETHCGSLSQYGMKHMRSIANFCNAGITKEQMTEASSQACPTFPSNSWSSLNNGFSA</sequence>
<dbReference type="EMBL" id="CM042026">
    <property type="protein sequence ID" value="KAI3804669.1"/>
    <property type="molecule type" value="Genomic_DNA"/>
</dbReference>
<organism evidence="1 2">
    <name type="scientific">Smallanthus sonchifolius</name>
    <dbReference type="NCBI Taxonomy" id="185202"/>
    <lineage>
        <taxon>Eukaryota</taxon>
        <taxon>Viridiplantae</taxon>
        <taxon>Streptophyta</taxon>
        <taxon>Embryophyta</taxon>
        <taxon>Tracheophyta</taxon>
        <taxon>Spermatophyta</taxon>
        <taxon>Magnoliopsida</taxon>
        <taxon>eudicotyledons</taxon>
        <taxon>Gunneridae</taxon>
        <taxon>Pentapetalae</taxon>
        <taxon>asterids</taxon>
        <taxon>campanulids</taxon>
        <taxon>Asterales</taxon>
        <taxon>Asteraceae</taxon>
        <taxon>Asteroideae</taxon>
        <taxon>Heliantheae alliance</taxon>
        <taxon>Millerieae</taxon>
        <taxon>Smallanthus</taxon>
    </lineage>
</organism>
<keyword evidence="2" id="KW-1185">Reference proteome</keyword>
<reference evidence="2" key="1">
    <citation type="journal article" date="2022" name="Mol. Ecol. Resour.">
        <title>The genomes of chicory, endive, great burdock and yacon provide insights into Asteraceae palaeo-polyploidization history and plant inulin production.</title>
        <authorList>
            <person name="Fan W."/>
            <person name="Wang S."/>
            <person name="Wang H."/>
            <person name="Wang A."/>
            <person name="Jiang F."/>
            <person name="Liu H."/>
            <person name="Zhao H."/>
            <person name="Xu D."/>
            <person name="Zhang Y."/>
        </authorList>
    </citation>
    <scope>NUCLEOTIDE SEQUENCE [LARGE SCALE GENOMIC DNA]</scope>
    <source>
        <strain evidence="2">cv. Yunnan</strain>
    </source>
</reference>
<comment type="caution">
    <text evidence="1">The sequence shown here is derived from an EMBL/GenBank/DDBJ whole genome shotgun (WGS) entry which is preliminary data.</text>
</comment>
<reference evidence="1 2" key="2">
    <citation type="journal article" date="2022" name="Mol. Ecol. Resour.">
        <title>The genomes of chicory, endive, great burdock and yacon provide insights into Asteraceae paleo-polyploidization history and plant inulin production.</title>
        <authorList>
            <person name="Fan W."/>
            <person name="Wang S."/>
            <person name="Wang H."/>
            <person name="Wang A."/>
            <person name="Jiang F."/>
            <person name="Liu H."/>
            <person name="Zhao H."/>
            <person name="Xu D."/>
            <person name="Zhang Y."/>
        </authorList>
    </citation>
    <scope>NUCLEOTIDE SEQUENCE [LARGE SCALE GENOMIC DNA]</scope>
    <source>
        <strain evidence="2">cv. Yunnan</strain>
        <tissue evidence="1">Leaves</tissue>
    </source>
</reference>
<accession>A0ACB9I8U9</accession>
<protein>
    <submittedName>
        <fullName evidence="1">Uncharacterized protein</fullName>
    </submittedName>
</protein>
<evidence type="ECO:0000313" key="2">
    <source>
        <dbReference type="Proteomes" id="UP001056120"/>
    </source>
</evidence>
<name>A0ACB9I8U9_9ASTR</name>